<feature type="compositionally biased region" description="Basic and acidic residues" evidence="1">
    <location>
        <begin position="501"/>
        <end position="519"/>
    </location>
</feature>
<dbReference type="Proteomes" id="UP000291116">
    <property type="component" value="Unassembled WGS sequence"/>
</dbReference>
<dbReference type="SUPFAM" id="SSF52047">
    <property type="entry name" value="RNI-like"/>
    <property type="match status" value="1"/>
</dbReference>
<gene>
    <name evidence="2" type="ORF">PSNMU_V1.4_AUG-EV-PASAV3_0028480</name>
</gene>
<dbReference type="PANTHER" id="PTHR47679:SF2">
    <property type="entry name" value="C-TERMINAL OF ROC (COR) DOMAIN-CONTAINING PROTEIN"/>
    <property type="match status" value="1"/>
</dbReference>
<proteinExistence type="predicted"/>
<dbReference type="EMBL" id="CAACVS010000078">
    <property type="protein sequence ID" value="VEU36097.1"/>
    <property type="molecule type" value="Genomic_DNA"/>
</dbReference>
<reference evidence="2 3" key="1">
    <citation type="submission" date="2019-01" db="EMBL/GenBank/DDBJ databases">
        <authorList>
            <person name="Ferrante I. M."/>
        </authorList>
    </citation>
    <scope>NUCLEOTIDE SEQUENCE [LARGE SCALE GENOMIC DNA]</scope>
    <source>
        <strain evidence="2 3">B856</strain>
    </source>
</reference>
<organism evidence="2 3">
    <name type="scientific">Pseudo-nitzschia multistriata</name>
    <dbReference type="NCBI Taxonomy" id="183589"/>
    <lineage>
        <taxon>Eukaryota</taxon>
        <taxon>Sar</taxon>
        <taxon>Stramenopiles</taxon>
        <taxon>Ochrophyta</taxon>
        <taxon>Bacillariophyta</taxon>
        <taxon>Bacillariophyceae</taxon>
        <taxon>Bacillariophycidae</taxon>
        <taxon>Bacillariales</taxon>
        <taxon>Bacillariaceae</taxon>
        <taxon>Pseudo-nitzschia</taxon>
    </lineage>
</organism>
<evidence type="ECO:0000256" key="1">
    <source>
        <dbReference type="SAM" id="MobiDB-lite"/>
    </source>
</evidence>
<evidence type="ECO:0000313" key="3">
    <source>
        <dbReference type="Proteomes" id="UP000291116"/>
    </source>
</evidence>
<feature type="region of interest" description="Disordered" evidence="1">
    <location>
        <begin position="493"/>
        <end position="525"/>
    </location>
</feature>
<evidence type="ECO:0000313" key="2">
    <source>
        <dbReference type="EMBL" id="VEU36097.1"/>
    </source>
</evidence>
<sequence length="525" mass="59248">MNGNERLECLIFHSRPLHFIQYEALKNLKVKRLHFLDGICLHPNEITELAAGIKANHSLVSFSFLGGTRVSNGNDISSIVNALKAHPSLKRLVLCLKSASENGVRGLSDLLKCQNSVLESLTLTGGFTLSSFFAKGTFSNGLAMSKLKHLYLREIFLFPEDVEDMAVGLRKNRSIESLSMKLEASGIRVNLAPIAFALEGNYHIQRLALSGKCSLGQGICGISKLLSSDRCKVKDLHLSGAFLDKPSRIPNFLEIFLNGLKGNQRLESLDLSVNDLSDQEVATIYNEIPTCRSLTNLDLGMNDITAQVVGLFAKVKTPSQLCVLRISSQKFSFFEINDRVCRRLVKLLTTNPRLGDVNFNMGPVEWHHSYQDNGNMKWHHFFPSYITYALHFNNKRVNYIKTKELSRAGRLDLERIQYLLDYNWTGRSLVSHGYADKKVPISLWPKVLERVWKGRTCFWTGREQGTRLECAHSVAYSFLREHLVVVFKSSHENSSNTTASDRGRMIRTRGDVDTTTDPRKRPRVV</sequence>
<dbReference type="OrthoDB" id="120976at2759"/>
<protein>
    <submittedName>
        <fullName evidence="2">Uncharacterized protein</fullName>
    </submittedName>
</protein>
<name>A0A448Z1X6_9STRA</name>
<dbReference type="AlphaFoldDB" id="A0A448Z1X6"/>
<dbReference type="Gene3D" id="3.80.10.10">
    <property type="entry name" value="Ribonuclease Inhibitor"/>
    <property type="match status" value="2"/>
</dbReference>
<keyword evidence="3" id="KW-1185">Reference proteome</keyword>
<accession>A0A448Z1X6</accession>
<dbReference type="PANTHER" id="PTHR47679">
    <property type="entry name" value="PROTEIN TORNADO 1"/>
    <property type="match status" value="1"/>
</dbReference>
<dbReference type="InterPro" id="IPR032675">
    <property type="entry name" value="LRR_dom_sf"/>
</dbReference>